<dbReference type="InterPro" id="IPR046203">
    <property type="entry name" value="DUF6236"/>
</dbReference>
<dbReference type="KEGG" id="swp:swp_0345"/>
<dbReference type="Pfam" id="PF19749">
    <property type="entry name" value="DUF6236"/>
    <property type="match status" value="1"/>
</dbReference>
<gene>
    <name evidence="1" type="ordered locus">swp_0345</name>
</gene>
<proteinExistence type="predicted"/>
<evidence type="ECO:0000313" key="2">
    <source>
        <dbReference type="Proteomes" id="UP000000753"/>
    </source>
</evidence>
<name>B8CHQ4_SHEPW</name>
<dbReference type="EMBL" id="CP000472">
    <property type="protein sequence ID" value="ACJ27180.1"/>
    <property type="molecule type" value="Genomic_DNA"/>
</dbReference>
<reference evidence="1 2" key="1">
    <citation type="journal article" date="2008" name="PLoS ONE">
        <title>Environmental adaptation: genomic analysis of the piezotolerant and psychrotolerant deep-sea iron reducing bacterium Shewanella piezotolerans WP3.</title>
        <authorList>
            <person name="Wang F."/>
            <person name="Wang J."/>
            <person name="Jian H."/>
            <person name="Zhang B."/>
            <person name="Li S."/>
            <person name="Wang F."/>
            <person name="Zeng X."/>
            <person name="Gao L."/>
            <person name="Bartlett D.H."/>
            <person name="Yu J."/>
            <person name="Hu S."/>
            <person name="Xiao X."/>
        </authorList>
    </citation>
    <scope>NUCLEOTIDE SEQUENCE [LARGE SCALE GENOMIC DNA]</scope>
    <source>
        <strain evidence="2">WP3 / JCM 13877</strain>
    </source>
</reference>
<sequence length="273" mass="30285">MITQNIAANASGFTMNGGVDEQNLRQYLLFWDHLVCPQSNIFHFGMGDSFEYLINSGVAKYLRVNVDGPTNAGASFWRSLEDRAFTELTTNGSTDWSLASSITTLGLSTDKKTKHEALCFHLVDALKVFTPEVPLPEILEFKKKRQDMLLEFRDSMDDLKDFIVMSPSSVDTLQRKQRKIENDIAELNRVIDEAKYPSLLRCSVDVLTIEGAVGFTSGILTELGVDNNCGLALKGASVIGGIGMSIMRHNAPVKLPEHLKQYAYVACAKQELI</sequence>
<dbReference type="eggNOG" id="ENOG5033AZ8">
    <property type="taxonomic scope" value="Bacteria"/>
</dbReference>
<dbReference type="Proteomes" id="UP000000753">
    <property type="component" value="Chromosome"/>
</dbReference>
<dbReference type="AlphaFoldDB" id="B8CHQ4"/>
<organism evidence="1 2">
    <name type="scientific">Shewanella piezotolerans (strain WP3 / JCM 13877)</name>
    <dbReference type="NCBI Taxonomy" id="225849"/>
    <lineage>
        <taxon>Bacteria</taxon>
        <taxon>Pseudomonadati</taxon>
        <taxon>Pseudomonadota</taxon>
        <taxon>Gammaproteobacteria</taxon>
        <taxon>Alteromonadales</taxon>
        <taxon>Shewanellaceae</taxon>
        <taxon>Shewanella</taxon>
    </lineage>
</organism>
<dbReference type="RefSeq" id="WP_020910563.1">
    <property type="nucleotide sequence ID" value="NC_011566.1"/>
</dbReference>
<dbReference type="HOGENOM" id="CLU_985912_0_0_6"/>
<accession>B8CHQ4</accession>
<evidence type="ECO:0000313" key="1">
    <source>
        <dbReference type="EMBL" id="ACJ27180.1"/>
    </source>
</evidence>
<keyword evidence="2" id="KW-1185">Reference proteome</keyword>
<protein>
    <submittedName>
        <fullName evidence="1">Uncharacterized protein</fullName>
    </submittedName>
</protein>